<dbReference type="EMBL" id="CP047418">
    <property type="protein sequence ID" value="QLL78235.1"/>
    <property type="molecule type" value="Genomic_DNA"/>
</dbReference>
<keyword evidence="3 5" id="KW-1133">Transmembrane helix</keyword>
<dbReference type="PANTHER" id="PTHR37306:SF1">
    <property type="entry name" value="COLICIN V PRODUCTION PROTEIN"/>
    <property type="match status" value="1"/>
</dbReference>
<keyword evidence="4 5" id="KW-0472">Membrane</keyword>
<dbReference type="GO" id="GO:0016020">
    <property type="term" value="C:membrane"/>
    <property type="evidence" value="ECO:0007669"/>
    <property type="project" value="UniProtKB-SubCell"/>
</dbReference>
<dbReference type="Proteomes" id="UP000510886">
    <property type="component" value="Chromosome"/>
</dbReference>
<comment type="subcellular location">
    <subcellularLocation>
        <location evidence="1">Membrane</location>
        <topology evidence="1">Multi-pass membrane protein</topology>
    </subcellularLocation>
</comment>
<dbReference type="Pfam" id="PF02674">
    <property type="entry name" value="Colicin_V"/>
    <property type="match status" value="1"/>
</dbReference>
<feature type="transmembrane region" description="Helical" evidence="5">
    <location>
        <begin position="67"/>
        <end position="87"/>
    </location>
</feature>
<dbReference type="InterPro" id="IPR003825">
    <property type="entry name" value="Colicin-V_CvpA"/>
</dbReference>
<evidence type="ECO:0000256" key="5">
    <source>
        <dbReference type="SAM" id="Phobius"/>
    </source>
</evidence>
<evidence type="ECO:0000313" key="6">
    <source>
        <dbReference type="EMBL" id="QLL78235.1"/>
    </source>
</evidence>
<sequence length="160" mass="17789">MIVSVIILGLLAISFRIGVKKGLLAMLINLIGYGVVLGLAFFLARYLGDGLANIFDLAHLTAGSRLFCRLLAFWTVILVGGIIWRMIAHTLRTVTKMRGLRQLNALAGGLLGMMVAYIMIFFSLVFLVSWPTATWQNRIEQSQVAQFILNNTPDLTQYLQ</sequence>
<proteinExistence type="predicted"/>
<accession>A0A7H9EM16</accession>
<protein>
    <submittedName>
        <fullName evidence="6">CvpA family protein</fullName>
    </submittedName>
</protein>
<reference evidence="6 7" key="1">
    <citation type="submission" date="2020-01" db="EMBL/GenBank/DDBJ databases">
        <title>Complete and circular genome sequences of six lactobacillus isolates from horses.</title>
        <authorList>
            <person name="Hassan H.M."/>
        </authorList>
    </citation>
    <scope>NUCLEOTIDE SEQUENCE [LARGE SCALE GENOMIC DNA]</scope>
    <source>
        <strain evidence="6 7">1A</strain>
    </source>
</reference>
<feature type="transmembrane region" description="Helical" evidence="5">
    <location>
        <begin position="26"/>
        <end position="47"/>
    </location>
</feature>
<evidence type="ECO:0000313" key="7">
    <source>
        <dbReference type="Proteomes" id="UP000510886"/>
    </source>
</evidence>
<evidence type="ECO:0000256" key="2">
    <source>
        <dbReference type="ARBA" id="ARBA00022692"/>
    </source>
</evidence>
<organism evidence="6 7">
    <name type="scientific">Ligilactobacillus saerimneri</name>
    <dbReference type="NCBI Taxonomy" id="228229"/>
    <lineage>
        <taxon>Bacteria</taxon>
        <taxon>Bacillati</taxon>
        <taxon>Bacillota</taxon>
        <taxon>Bacilli</taxon>
        <taxon>Lactobacillales</taxon>
        <taxon>Lactobacillaceae</taxon>
        <taxon>Ligilactobacillus</taxon>
    </lineage>
</organism>
<keyword evidence="2 5" id="KW-0812">Transmembrane</keyword>
<dbReference type="KEGG" id="lsw:GTO87_06230"/>
<dbReference type="AlphaFoldDB" id="A0A7H9EM16"/>
<name>A0A7H9EM16_9LACO</name>
<evidence type="ECO:0000256" key="4">
    <source>
        <dbReference type="ARBA" id="ARBA00023136"/>
    </source>
</evidence>
<feature type="transmembrane region" description="Helical" evidence="5">
    <location>
        <begin position="107"/>
        <end position="128"/>
    </location>
</feature>
<evidence type="ECO:0000256" key="1">
    <source>
        <dbReference type="ARBA" id="ARBA00004141"/>
    </source>
</evidence>
<gene>
    <name evidence="6" type="ORF">GTO87_06230</name>
</gene>
<dbReference type="RefSeq" id="WP_180848512.1">
    <property type="nucleotide sequence ID" value="NZ_CP047418.1"/>
</dbReference>
<dbReference type="PANTHER" id="PTHR37306">
    <property type="entry name" value="COLICIN V PRODUCTION PROTEIN"/>
    <property type="match status" value="1"/>
</dbReference>
<evidence type="ECO:0000256" key="3">
    <source>
        <dbReference type="ARBA" id="ARBA00022989"/>
    </source>
</evidence>
<dbReference type="GO" id="GO:0009403">
    <property type="term" value="P:toxin biosynthetic process"/>
    <property type="evidence" value="ECO:0007669"/>
    <property type="project" value="InterPro"/>
</dbReference>